<sequence length="363" mass="37156">MAAQWLLNWLQIVFGNIPPVPVAPEEERHLAVAAEQFAPALHALRATPRVVVAFVLIYVGAAPVIRTQPLRLSRDLTALSGVDLCEWSVLNGSGLATSFAAYVAHAAPARQAALVEHPWWLVAPTVTASFDQLRQRAVNDRPGCPAGSTVKYLVTFPSVAAGAFRDTPGLCGQLQTVSLGPRYPGVSFNAGMVFTAAGHSGALLPDAAAAVRLRGMVTELNRRLRLELRDPTVIRQGPVALEAICPTAASRVGLEHLTLPAVLGVGLPLLAAAVLAVVVPAACAVVAANPRGGCRAVDPPGGGGGRLPEWTADAQGGGAAVASTAAPPAALPPPLPPPPPLPGSVIASPAGRWGATPVDAGMV</sequence>
<keyword evidence="2" id="KW-1185">Reference proteome</keyword>
<evidence type="ECO:0000313" key="2">
    <source>
        <dbReference type="Proteomes" id="UP000798662"/>
    </source>
</evidence>
<dbReference type="Proteomes" id="UP000798662">
    <property type="component" value="Chromosome 2"/>
</dbReference>
<gene>
    <name evidence="1" type="ORF">I4F81_005331</name>
</gene>
<evidence type="ECO:0000313" key="1">
    <source>
        <dbReference type="EMBL" id="KAK1862764.1"/>
    </source>
</evidence>
<accession>A0ACC3BYI2</accession>
<reference evidence="1" key="1">
    <citation type="submission" date="2019-11" db="EMBL/GenBank/DDBJ databases">
        <title>Nori genome reveals adaptations in red seaweeds to the harsh intertidal environment.</title>
        <authorList>
            <person name="Wang D."/>
            <person name="Mao Y."/>
        </authorList>
    </citation>
    <scope>NUCLEOTIDE SEQUENCE</scope>
    <source>
        <tissue evidence="1">Gametophyte</tissue>
    </source>
</reference>
<protein>
    <submittedName>
        <fullName evidence="1">Uncharacterized protein</fullName>
    </submittedName>
</protein>
<name>A0ACC3BYI2_PYRYE</name>
<dbReference type="EMBL" id="CM020619">
    <property type="protein sequence ID" value="KAK1862764.1"/>
    <property type="molecule type" value="Genomic_DNA"/>
</dbReference>
<organism evidence="1 2">
    <name type="scientific">Pyropia yezoensis</name>
    <name type="common">Susabi-nori</name>
    <name type="synonym">Porphyra yezoensis</name>
    <dbReference type="NCBI Taxonomy" id="2788"/>
    <lineage>
        <taxon>Eukaryota</taxon>
        <taxon>Rhodophyta</taxon>
        <taxon>Bangiophyceae</taxon>
        <taxon>Bangiales</taxon>
        <taxon>Bangiaceae</taxon>
        <taxon>Pyropia</taxon>
    </lineage>
</organism>
<comment type="caution">
    <text evidence="1">The sequence shown here is derived from an EMBL/GenBank/DDBJ whole genome shotgun (WGS) entry which is preliminary data.</text>
</comment>
<proteinExistence type="predicted"/>